<name>A0A964UW50_9ACTN</name>
<keyword evidence="2" id="KW-0808">Transferase</keyword>
<keyword evidence="3" id="KW-1185">Reference proteome</keyword>
<dbReference type="AlphaFoldDB" id="A0A964UW50"/>
<accession>A0A964UW50</accession>
<dbReference type="GO" id="GO:0004674">
    <property type="term" value="F:protein serine/threonine kinase activity"/>
    <property type="evidence" value="ECO:0007669"/>
    <property type="project" value="UniProtKB-KW"/>
</dbReference>
<gene>
    <name evidence="2" type="ORF">GUY60_31220</name>
</gene>
<reference evidence="2" key="1">
    <citation type="submission" date="2020-01" db="EMBL/GenBank/DDBJ databases">
        <title>Whole-genome analyses of novel actinobacteria.</title>
        <authorList>
            <person name="Sahin N."/>
        </authorList>
    </citation>
    <scope>NUCLEOTIDE SEQUENCE</scope>
    <source>
        <strain evidence="2">YC537</strain>
    </source>
</reference>
<keyword evidence="2" id="KW-0418">Kinase</keyword>
<sequence>AGNGGAPHPSDGTRTSPTPTVTVTRVPTGSGSAPAGYRLVRDPAGFALAVPEGYVRTVEPPQVFYVSPGGAFRIGVREAAPVQGGPGAALREADGQGPRTYPGYRSGRVAPARHHGRPAARWEFTWDGSGDGWGPRRMLDVAWEEGGRMYDVWVSAPVGRETEARRHFGTALDTFVREGT</sequence>
<dbReference type="Proteomes" id="UP000598297">
    <property type="component" value="Unassembled WGS sequence"/>
</dbReference>
<dbReference type="EMBL" id="JAAAHS010000375">
    <property type="protein sequence ID" value="NBE55827.1"/>
    <property type="molecule type" value="Genomic_DNA"/>
</dbReference>
<feature type="region of interest" description="Disordered" evidence="1">
    <location>
        <begin position="1"/>
        <end position="36"/>
    </location>
</feature>
<evidence type="ECO:0000256" key="1">
    <source>
        <dbReference type="SAM" id="MobiDB-lite"/>
    </source>
</evidence>
<organism evidence="2 3">
    <name type="scientific">Streptomyces boluensis</name>
    <dbReference type="NCBI Taxonomy" id="1775135"/>
    <lineage>
        <taxon>Bacteria</taxon>
        <taxon>Bacillati</taxon>
        <taxon>Actinomycetota</taxon>
        <taxon>Actinomycetes</taxon>
        <taxon>Kitasatosporales</taxon>
        <taxon>Streptomycetaceae</taxon>
        <taxon>Streptomyces</taxon>
    </lineage>
</organism>
<feature type="non-terminal residue" evidence="2">
    <location>
        <position position="1"/>
    </location>
</feature>
<keyword evidence="2" id="KW-0723">Serine/threonine-protein kinase</keyword>
<evidence type="ECO:0000313" key="2">
    <source>
        <dbReference type="EMBL" id="NBE55827.1"/>
    </source>
</evidence>
<protein>
    <submittedName>
        <fullName evidence="2">Serine/threonine protein kinase</fullName>
    </submittedName>
</protein>
<proteinExistence type="predicted"/>
<comment type="caution">
    <text evidence="2">The sequence shown here is derived from an EMBL/GenBank/DDBJ whole genome shotgun (WGS) entry which is preliminary data.</text>
</comment>
<feature type="compositionally biased region" description="Low complexity" evidence="1">
    <location>
        <begin position="12"/>
        <end position="32"/>
    </location>
</feature>
<evidence type="ECO:0000313" key="3">
    <source>
        <dbReference type="Proteomes" id="UP000598297"/>
    </source>
</evidence>